<accession>A0AAV7WTZ7</accession>
<feature type="region of interest" description="Disordered" evidence="1">
    <location>
        <begin position="23"/>
        <end position="57"/>
    </location>
</feature>
<dbReference type="EMBL" id="JANPWB010000001">
    <property type="protein sequence ID" value="KAJ1217578.1"/>
    <property type="molecule type" value="Genomic_DNA"/>
</dbReference>
<comment type="caution">
    <text evidence="2">The sequence shown here is derived from an EMBL/GenBank/DDBJ whole genome shotgun (WGS) entry which is preliminary data.</text>
</comment>
<proteinExistence type="predicted"/>
<feature type="compositionally biased region" description="Polar residues" evidence="1">
    <location>
        <begin position="37"/>
        <end position="54"/>
    </location>
</feature>
<name>A0AAV7WTZ7_PLEWA</name>
<evidence type="ECO:0000256" key="1">
    <source>
        <dbReference type="SAM" id="MobiDB-lite"/>
    </source>
</evidence>
<feature type="compositionally biased region" description="Basic and acidic residues" evidence="1">
    <location>
        <begin position="23"/>
        <end position="32"/>
    </location>
</feature>
<gene>
    <name evidence="2" type="ORF">NDU88_005172</name>
</gene>
<sequence>MPASALKRTAPLPPAATLCAKELPERLEERPAPRLRTNNAALSPESSGQRSLNPSEPCIQKDAYTTLRPIKSQLLPTNIPQRLKNAYQRLPFEARGQHAYWV</sequence>
<evidence type="ECO:0000313" key="3">
    <source>
        <dbReference type="Proteomes" id="UP001066276"/>
    </source>
</evidence>
<dbReference type="Proteomes" id="UP001066276">
    <property type="component" value="Chromosome 1_1"/>
</dbReference>
<evidence type="ECO:0000313" key="2">
    <source>
        <dbReference type="EMBL" id="KAJ1217578.1"/>
    </source>
</evidence>
<reference evidence="2" key="1">
    <citation type="journal article" date="2022" name="bioRxiv">
        <title>Sequencing and chromosome-scale assembly of the giantPleurodeles waltlgenome.</title>
        <authorList>
            <person name="Brown T."/>
            <person name="Elewa A."/>
            <person name="Iarovenko S."/>
            <person name="Subramanian E."/>
            <person name="Araus A.J."/>
            <person name="Petzold A."/>
            <person name="Susuki M."/>
            <person name="Suzuki K.-i.T."/>
            <person name="Hayashi T."/>
            <person name="Toyoda A."/>
            <person name="Oliveira C."/>
            <person name="Osipova E."/>
            <person name="Leigh N.D."/>
            <person name="Simon A."/>
            <person name="Yun M.H."/>
        </authorList>
    </citation>
    <scope>NUCLEOTIDE SEQUENCE</scope>
    <source>
        <strain evidence="2">20211129_DDA</strain>
        <tissue evidence="2">Liver</tissue>
    </source>
</reference>
<dbReference type="AlphaFoldDB" id="A0AAV7WTZ7"/>
<organism evidence="2 3">
    <name type="scientific">Pleurodeles waltl</name>
    <name type="common">Iberian ribbed newt</name>
    <dbReference type="NCBI Taxonomy" id="8319"/>
    <lineage>
        <taxon>Eukaryota</taxon>
        <taxon>Metazoa</taxon>
        <taxon>Chordata</taxon>
        <taxon>Craniata</taxon>
        <taxon>Vertebrata</taxon>
        <taxon>Euteleostomi</taxon>
        <taxon>Amphibia</taxon>
        <taxon>Batrachia</taxon>
        <taxon>Caudata</taxon>
        <taxon>Salamandroidea</taxon>
        <taxon>Salamandridae</taxon>
        <taxon>Pleurodelinae</taxon>
        <taxon>Pleurodeles</taxon>
    </lineage>
</organism>
<keyword evidence="3" id="KW-1185">Reference proteome</keyword>
<protein>
    <submittedName>
        <fullName evidence="2">Uncharacterized protein</fullName>
    </submittedName>
</protein>